<dbReference type="GO" id="GO:0006310">
    <property type="term" value="P:DNA recombination"/>
    <property type="evidence" value="ECO:0007669"/>
    <property type="project" value="UniProtKB-KW"/>
</dbReference>
<comment type="caution">
    <text evidence="4">The sequence shown here is derived from an EMBL/GenBank/DDBJ whole genome shotgun (WGS) entry which is preliminary data.</text>
</comment>
<feature type="region of interest" description="Disordered" evidence="2">
    <location>
        <begin position="314"/>
        <end position="340"/>
    </location>
</feature>
<organism evidence="4 5">
    <name type="scientific">Actinomadura macrotermitis</name>
    <dbReference type="NCBI Taxonomy" id="2585200"/>
    <lineage>
        <taxon>Bacteria</taxon>
        <taxon>Bacillati</taxon>
        <taxon>Actinomycetota</taxon>
        <taxon>Actinomycetes</taxon>
        <taxon>Streptosporangiales</taxon>
        <taxon>Thermomonosporaceae</taxon>
        <taxon>Actinomadura</taxon>
    </lineage>
</organism>
<feature type="compositionally biased region" description="Basic and acidic residues" evidence="2">
    <location>
        <begin position="315"/>
        <end position="337"/>
    </location>
</feature>
<proteinExistence type="predicted"/>
<dbReference type="InterPro" id="IPR013762">
    <property type="entry name" value="Integrase-like_cat_sf"/>
</dbReference>
<dbReference type="Gene3D" id="1.10.443.10">
    <property type="entry name" value="Intergrase catalytic core"/>
    <property type="match status" value="1"/>
</dbReference>
<evidence type="ECO:0000313" key="4">
    <source>
        <dbReference type="EMBL" id="MQY06491.1"/>
    </source>
</evidence>
<dbReference type="Pfam" id="PF00589">
    <property type="entry name" value="Phage_integrase"/>
    <property type="match status" value="1"/>
</dbReference>
<dbReference type="PANTHER" id="PTHR30349">
    <property type="entry name" value="PHAGE INTEGRASE-RELATED"/>
    <property type="match status" value="1"/>
</dbReference>
<dbReference type="AlphaFoldDB" id="A0A7K0BZ85"/>
<dbReference type="Proteomes" id="UP000487268">
    <property type="component" value="Unassembled WGS sequence"/>
</dbReference>
<dbReference type="InterPro" id="IPR050090">
    <property type="entry name" value="Tyrosine_recombinase_XerCD"/>
</dbReference>
<evidence type="ECO:0000256" key="1">
    <source>
        <dbReference type="ARBA" id="ARBA00023172"/>
    </source>
</evidence>
<protein>
    <submittedName>
        <fullName evidence="4">Tyrosine recombinase XerC</fullName>
    </submittedName>
</protein>
<dbReference type="GO" id="GO:0015074">
    <property type="term" value="P:DNA integration"/>
    <property type="evidence" value="ECO:0007669"/>
    <property type="project" value="InterPro"/>
</dbReference>
<dbReference type="InterPro" id="IPR011010">
    <property type="entry name" value="DNA_brk_join_enz"/>
</dbReference>
<dbReference type="PROSITE" id="PS51898">
    <property type="entry name" value="TYR_RECOMBINASE"/>
    <property type="match status" value="1"/>
</dbReference>
<dbReference type="EMBL" id="WEGH01000003">
    <property type="protein sequence ID" value="MQY06491.1"/>
    <property type="molecule type" value="Genomic_DNA"/>
</dbReference>
<dbReference type="GO" id="GO:0003677">
    <property type="term" value="F:DNA binding"/>
    <property type="evidence" value="ECO:0007669"/>
    <property type="project" value="InterPro"/>
</dbReference>
<feature type="domain" description="Tyr recombinase" evidence="3">
    <location>
        <begin position="240"/>
        <end position="453"/>
    </location>
</feature>
<name>A0A7K0BZ85_9ACTN</name>
<dbReference type="InterPro" id="IPR002104">
    <property type="entry name" value="Integrase_catalytic"/>
</dbReference>
<dbReference type="PANTHER" id="PTHR30349:SF64">
    <property type="entry name" value="PROPHAGE INTEGRASE INTD-RELATED"/>
    <property type="match status" value="1"/>
</dbReference>
<accession>A0A7K0BZ85</accession>
<dbReference type="SUPFAM" id="SSF56349">
    <property type="entry name" value="DNA breaking-rejoining enzymes"/>
    <property type="match status" value="1"/>
</dbReference>
<evidence type="ECO:0000313" key="5">
    <source>
        <dbReference type="Proteomes" id="UP000487268"/>
    </source>
</evidence>
<evidence type="ECO:0000256" key="2">
    <source>
        <dbReference type="SAM" id="MobiDB-lite"/>
    </source>
</evidence>
<keyword evidence="1" id="KW-0233">DNA recombination</keyword>
<reference evidence="4 5" key="1">
    <citation type="submission" date="2019-10" db="EMBL/GenBank/DDBJ databases">
        <title>Actinomadura rubteroloni sp. nov. and Actinomadura macrotermitis sp. nov., isolated from the gut of fungus growing-termite Macrotermes natalensis.</title>
        <authorList>
            <person name="Benndorf R."/>
            <person name="Martin K."/>
            <person name="Kuefner M."/>
            <person name="De Beer W."/>
            <person name="Kaster A.-K."/>
            <person name="Vollmers J."/>
            <person name="Poulsen M."/>
            <person name="Beemelmanns C."/>
        </authorList>
    </citation>
    <scope>NUCLEOTIDE SEQUENCE [LARGE SCALE GENOMIC DNA]</scope>
    <source>
        <strain evidence="4 5">RB68</strain>
    </source>
</reference>
<dbReference type="RefSeq" id="WP_328594623.1">
    <property type="nucleotide sequence ID" value="NZ_WEGH01000003.1"/>
</dbReference>
<gene>
    <name evidence="4" type="primary">xerC_6</name>
    <name evidence="4" type="ORF">ACRB68_45800</name>
</gene>
<evidence type="ECO:0000259" key="3">
    <source>
        <dbReference type="PROSITE" id="PS51898"/>
    </source>
</evidence>
<keyword evidence="5" id="KW-1185">Reference proteome</keyword>
<sequence>MNTSYKVKLWEVRSNKSVARPGKPSKVISYTVRWTVGGREKSQTFGKSAQAKNFLSDLRQAAKAGEAFDMDSGLPLSMLKAATARTWLEFARAYVDARWPHAAAKSREGLTDTMTAVTATLVKDAPNRPAPEVLRLLLRTYVFVPESRRPDLDPDLGKALSWLEAASLPITDLDDPKLARTALEVLAVTLEGKPAAPSTFRRKRAVFKHALGYAVEVGDLQSNPLDRVKWRPPKQGGTVDRRVVVNPSQARELLVAVTYVGRVRGPRLRAMFACMYFAGLRPAEAAGLRVQDCALPEEGWGVITVRKTRPQTNKRYTDTGRAHDERGLKHREDDVDRPVPAPPELVKILREHIDAFGTADDGRLFVTSTGGDFSGSAYAQIWKRARLLALTPDQVGSPLAARPYDLRHAAVSLWLNAGVHAPEAAERAGHGVDVMLRVYAKCIDGQRDVANQRIEDALAA</sequence>